<comment type="subcellular location">
    <subcellularLocation>
        <location evidence="1 7">Cell membrane</location>
        <topology evidence="1 7">Multi-pass membrane protein</topology>
    </subcellularLocation>
</comment>
<dbReference type="PANTHER" id="PTHR30043:SF1">
    <property type="entry name" value="ABC TRANSPORT SYSTEM PERMEASE PROTEIN P69"/>
    <property type="match status" value="1"/>
</dbReference>
<feature type="transmembrane region" description="Helical" evidence="7">
    <location>
        <begin position="202"/>
        <end position="222"/>
    </location>
</feature>
<gene>
    <name evidence="9" type="ORF">EQG49_09200</name>
</gene>
<evidence type="ECO:0000256" key="1">
    <source>
        <dbReference type="ARBA" id="ARBA00004651"/>
    </source>
</evidence>
<dbReference type="InterPro" id="IPR000515">
    <property type="entry name" value="MetI-like"/>
</dbReference>
<dbReference type="GO" id="GO:0005886">
    <property type="term" value="C:plasma membrane"/>
    <property type="evidence" value="ECO:0007669"/>
    <property type="project" value="UniProtKB-SubCell"/>
</dbReference>
<reference evidence="10" key="1">
    <citation type="submission" date="2019-03" db="EMBL/GenBank/DDBJ databases">
        <title>Weissella sp. 26KH-42 Genome sequencing.</title>
        <authorList>
            <person name="Heo J."/>
            <person name="Kim S.-J."/>
            <person name="Kim J.-S."/>
            <person name="Hong S.-B."/>
            <person name="Kwon S.-W."/>
        </authorList>
    </citation>
    <scope>NUCLEOTIDE SEQUENCE [LARGE SCALE GENOMIC DNA]</scope>
    <source>
        <strain evidence="10">26KH-42</strain>
    </source>
</reference>
<feature type="transmembrane region" description="Helical" evidence="7">
    <location>
        <begin position="64"/>
        <end position="94"/>
    </location>
</feature>
<dbReference type="AlphaFoldDB" id="A0A4P6YX43"/>
<dbReference type="Proteomes" id="UP000292886">
    <property type="component" value="Chromosome"/>
</dbReference>
<keyword evidence="5 7" id="KW-1133">Transmembrane helix</keyword>
<evidence type="ECO:0000256" key="7">
    <source>
        <dbReference type="RuleBase" id="RU363032"/>
    </source>
</evidence>
<proteinExistence type="inferred from homology"/>
<keyword evidence="10" id="KW-1185">Reference proteome</keyword>
<dbReference type="CDD" id="cd06261">
    <property type="entry name" value="TM_PBP2"/>
    <property type="match status" value="1"/>
</dbReference>
<comment type="similarity">
    <text evidence="7">Belongs to the binding-protein-dependent transport system permease family.</text>
</comment>
<keyword evidence="2 7" id="KW-0813">Transport</keyword>
<dbReference type="InterPro" id="IPR035906">
    <property type="entry name" value="MetI-like_sf"/>
</dbReference>
<accession>A0A4P6YX43</accession>
<protein>
    <submittedName>
        <fullName evidence="9">ABC transporter permease subunit</fullName>
    </submittedName>
</protein>
<dbReference type="GO" id="GO:0055085">
    <property type="term" value="P:transmembrane transport"/>
    <property type="evidence" value="ECO:0007669"/>
    <property type="project" value="InterPro"/>
</dbReference>
<keyword evidence="4 7" id="KW-0812">Transmembrane</keyword>
<dbReference type="EMBL" id="CP037940">
    <property type="protein sequence ID" value="QBO37489.1"/>
    <property type="molecule type" value="Genomic_DNA"/>
</dbReference>
<evidence type="ECO:0000256" key="5">
    <source>
        <dbReference type="ARBA" id="ARBA00022989"/>
    </source>
</evidence>
<evidence type="ECO:0000259" key="8">
    <source>
        <dbReference type="PROSITE" id="PS50928"/>
    </source>
</evidence>
<evidence type="ECO:0000256" key="3">
    <source>
        <dbReference type="ARBA" id="ARBA00022475"/>
    </source>
</evidence>
<evidence type="ECO:0000256" key="4">
    <source>
        <dbReference type="ARBA" id="ARBA00022692"/>
    </source>
</evidence>
<feature type="transmembrane region" description="Helical" evidence="7">
    <location>
        <begin position="174"/>
        <end position="195"/>
    </location>
</feature>
<dbReference type="OrthoDB" id="8557224at2"/>
<dbReference type="Gene3D" id="1.10.3720.10">
    <property type="entry name" value="MetI-like"/>
    <property type="match status" value="1"/>
</dbReference>
<sequence length="263" mass="28725">MKRPFSKSRFATQAAFAVMGGITLVYMVTMNTGNVNLVKAVAAFLTNIKFMFLQPTINSDLPKLLVAVAVTVSLAILTTIMGALIAFFTGLLGARNLSTKRRSNTIRMVMAAIRAVPTILWVLIFAINSQLGATAAIIGLNFHSIAYLTKAYSEEFEAINPGTLEALRSTGASYWQIVFQAVLPSVIPTLLSWTFIRLEINFANAIAVGAAAGAGGIGYNLYLDGTYYFDFHAVGTIVYMLLVVILVFEFISMRLRTHYLQKN</sequence>
<organism evidence="9 10">
    <name type="scientific">Periweissella cryptocerci</name>
    <dbReference type="NCBI Taxonomy" id="2506420"/>
    <lineage>
        <taxon>Bacteria</taxon>
        <taxon>Bacillati</taxon>
        <taxon>Bacillota</taxon>
        <taxon>Bacilli</taxon>
        <taxon>Lactobacillales</taxon>
        <taxon>Lactobacillaceae</taxon>
        <taxon>Periweissella</taxon>
    </lineage>
</organism>
<evidence type="ECO:0000256" key="2">
    <source>
        <dbReference type="ARBA" id="ARBA00022448"/>
    </source>
</evidence>
<dbReference type="PANTHER" id="PTHR30043">
    <property type="entry name" value="PHOSPHONATES TRANSPORT SYSTEM PERMEASE PROTEIN"/>
    <property type="match status" value="1"/>
</dbReference>
<feature type="domain" description="ABC transmembrane type-1" evidence="8">
    <location>
        <begin position="68"/>
        <end position="252"/>
    </location>
</feature>
<dbReference type="PROSITE" id="PS50928">
    <property type="entry name" value="ABC_TM1"/>
    <property type="match status" value="1"/>
</dbReference>
<dbReference type="Pfam" id="PF00528">
    <property type="entry name" value="BPD_transp_1"/>
    <property type="match status" value="1"/>
</dbReference>
<evidence type="ECO:0000256" key="6">
    <source>
        <dbReference type="ARBA" id="ARBA00023136"/>
    </source>
</evidence>
<dbReference type="SUPFAM" id="SSF161098">
    <property type="entry name" value="MetI-like"/>
    <property type="match status" value="1"/>
</dbReference>
<feature type="transmembrane region" description="Helical" evidence="7">
    <location>
        <begin position="228"/>
        <end position="251"/>
    </location>
</feature>
<name>A0A4P6YX43_9LACO</name>
<evidence type="ECO:0000313" key="10">
    <source>
        <dbReference type="Proteomes" id="UP000292886"/>
    </source>
</evidence>
<feature type="transmembrane region" description="Helical" evidence="7">
    <location>
        <begin position="115"/>
        <end position="140"/>
    </location>
</feature>
<dbReference type="KEGG" id="wei:EQG49_09200"/>
<evidence type="ECO:0000313" key="9">
    <source>
        <dbReference type="EMBL" id="QBO37489.1"/>
    </source>
</evidence>
<keyword evidence="3" id="KW-1003">Cell membrane</keyword>
<keyword evidence="6 7" id="KW-0472">Membrane</keyword>